<name>A0ABS5JQK9_9BACT</name>
<feature type="domain" description="Phosphomannose isomerase type I catalytic" evidence="5">
    <location>
        <begin position="8"/>
        <end position="117"/>
    </location>
</feature>
<dbReference type="Gene3D" id="2.60.120.10">
    <property type="entry name" value="Jelly Rolls"/>
    <property type="match status" value="2"/>
</dbReference>
<dbReference type="InterPro" id="IPR014710">
    <property type="entry name" value="RmlC-like_jellyroll"/>
</dbReference>
<evidence type="ECO:0000259" key="6">
    <source>
        <dbReference type="Pfam" id="PF21621"/>
    </source>
</evidence>
<dbReference type="GO" id="GO:0016853">
    <property type="term" value="F:isomerase activity"/>
    <property type="evidence" value="ECO:0007669"/>
    <property type="project" value="UniProtKB-KW"/>
</dbReference>
<evidence type="ECO:0000313" key="8">
    <source>
        <dbReference type="Proteomes" id="UP000708576"/>
    </source>
</evidence>
<dbReference type="InterPro" id="IPR014628">
    <property type="entry name" value="Man6P_isomerase_Firm_short"/>
</dbReference>
<sequence>MSKLYPLKFQSILKDKIWGGHKLELLLNKEISPLPNAGESWEISGVPGNVSVVSNGFLAGNSLSEIIEIYMGDLVGDKVFQKFGEEFPLLIKFIDANNVLSIQVHPDDELAKERHNSFGKTEMWYVMQADKGAQLISGFSKELNRDEYVSKLNSNELESIMASHEVAPGDVFFIPAGRVHAIGKGILLAEIQQTSDVTYRIYDFNRKDDKGNTRELHTDEALDAIDYTYVAEPKTKYTVDPNKVNEVVKCDYFTTNVLELDQTVKKDFYGLDSFLIYMCVEGKAEIVYNGDELETILMGETVLIPADLKEINIKPEGKARLIEVHL</sequence>
<dbReference type="Pfam" id="PF21621">
    <property type="entry name" value="MPI_cupin_dom"/>
    <property type="match status" value="1"/>
</dbReference>
<dbReference type="PIRSF" id="PIRSF036894">
    <property type="entry name" value="PMI_Firm_short"/>
    <property type="match status" value="1"/>
</dbReference>
<dbReference type="InterPro" id="IPR011051">
    <property type="entry name" value="RmlC_Cupin_sf"/>
</dbReference>
<evidence type="ECO:0000259" key="5">
    <source>
        <dbReference type="Pfam" id="PF20511"/>
    </source>
</evidence>
<dbReference type="PANTHER" id="PTHR42742:SF3">
    <property type="entry name" value="FRUCTOKINASE"/>
    <property type="match status" value="1"/>
</dbReference>
<evidence type="ECO:0000256" key="2">
    <source>
        <dbReference type="ARBA" id="ARBA00022833"/>
    </source>
</evidence>
<keyword evidence="8" id="KW-1185">Reference proteome</keyword>
<dbReference type="Proteomes" id="UP000708576">
    <property type="component" value="Unassembled WGS sequence"/>
</dbReference>
<proteinExistence type="predicted"/>
<dbReference type="RefSeq" id="WP_212213043.1">
    <property type="nucleotide sequence ID" value="NZ_JAGUCO010000001.1"/>
</dbReference>
<evidence type="ECO:0000256" key="1">
    <source>
        <dbReference type="ARBA" id="ARBA00022723"/>
    </source>
</evidence>
<dbReference type="SUPFAM" id="SSF51182">
    <property type="entry name" value="RmlC-like cupins"/>
    <property type="match status" value="1"/>
</dbReference>
<evidence type="ECO:0000313" key="7">
    <source>
        <dbReference type="EMBL" id="MBS2097125.1"/>
    </source>
</evidence>
<dbReference type="InterPro" id="IPR046457">
    <property type="entry name" value="PMI_typeI_cat"/>
</dbReference>
<evidence type="ECO:0000256" key="4">
    <source>
        <dbReference type="ARBA" id="ARBA00030762"/>
    </source>
</evidence>
<dbReference type="CDD" id="cd07010">
    <property type="entry name" value="cupin_PMI_type_I_N_bac"/>
    <property type="match status" value="1"/>
</dbReference>
<dbReference type="Pfam" id="PF20511">
    <property type="entry name" value="PMI_typeI_cat"/>
    <property type="match status" value="1"/>
</dbReference>
<accession>A0ABS5JQK9</accession>
<dbReference type="InterPro" id="IPR051804">
    <property type="entry name" value="Carb_Metab_Reg_Kinase/Isom"/>
</dbReference>
<keyword evidence="2" id="KW-0862">Zinc</keyword>
<dbReference type="PANTHER" id="PTHR42742">
    <property type="entry name" value="TRANSCRIPTIONAL REPRESSOR MPRA"/>
    <property type="match status" value="1"/>
</dbReference>
<organism evidence="7 8">
    <name type="scientific">Carboxylicivirga linearis</name>
    <dbReference type="NCBI Taxonomy" id="1628157"/>
    <lineage>
        <taxon>Bacteria</taxon>
        <taxon>Pseudomonadati</taxon>
        <taxon>Bacteroidota</taxon>
        <taxon>Bacteroidia</taxon>
        <taxon>Marinilabiliales</taxon>
        <taxon>Marinilabiliaceae</taxon>
        <taxon>Carboxylicivirga</taxon>
    </lineage>
</organism>
<evidence type="ECO:0000256" key="3">
    <source>
        <dbReference type="ARBA" id="ARBA00029741"/>
    </source>
</evidence>
<dbReference type="EMBL" id="JAGUCO010000001">
    <property type="protein sequence ID" value="MBS2097125.1"/>
    <property type="molecule type" value="Genomic_DNA"/>
</dbReference>
<gene>
    <name evidence="7" type="ORF">KEM10_02470</name>
</gene>
<dbReference type="InterPro" id="IPR049071">
    <property type="entry name" value="MPI_cupin_dom"/>
</dbReference>
<keyword evidence="7" id="KW-0413">Isomerase</keyword>
<keyword evidence="1" id="KW-0479">Metal-binding</keyword>
<reference evidence="7 8" key="1">
    <citation type="journal article" date="2015" name="Int. J. Syst. Evol. Microbiol.">
        <title>Carboxylicivirga linearis sp. nov., isolated from a sea cucumber culture pond.</title>
        <authorList>
            <person name="Wang F.Q."/>
            <person name="Zhou Y.X."/>
            <person name="Lin X.Z."/>
            <person name="Chen G.J."/>
            <person name="Du Z.J."/>
        </authorList>
    </citation>
    <scope>NUCLEOTIDE SEQUENCE [LARGE SCALE GENOMIC DNA]</scope>
    <source>
        <strain evidence="7 8">FB218</strain>
    </source>
</reference>
<comment type="caution">
    <text evidence="7">The sequence shown here is derived from an EMBL/GenBank/DDBJ whole genome shotgun (WGS) entry which is preliminary data.</text>
</comment>
<feature type="domain" description="Mannose-6-phosphate isomerase cupin" evidence="6">
    <location>
        <begin position="246"/>
        <end position="325"/>
    </location>
</feature>
<protein>
    <recommendedName>
        <fullName evidence="3">Phosphohexomutase</fullName>
    </recommendedName>
    <alternativeName>
        <fullName evidence="4">Phosphomannose isomerase</fullName>
    </alternativeName>
</protein>